<keyword evidence="4 5" id="KW-0472">Membrane</keyword>
<feature type="transmembrane region" description="Helical" evidence="5">
    <location>
        <begin position="20"/>
        <end position="49"/>
    </location>
</feature>
<comment type="subcellular location">
    <subcellularLocation>
        <location evidence="1">Membrane</location>
        <topology evidence="1">Multi-pass membrane protein</topology>
    </subcellularLocation>
</comment>
<organism evidence="7 8">
    <name type="scientific">Archangium violaceum Cb vi76</name>
    <dbReference type="NCBI Taxonomy" id="1406225"/>
    <lineage>
        <taxon>Bacteria</taxon>
        <taxon>Pseudomonadati</taxon>
        <taxon>Myxococcota</taxon>
        <taxon>Myxococcia</taxon>
        <taxon>Myxococcales</taxon>
        <taxon>Cystobacterineae</taxon>
        <taxon>Archangiaceae</taxon>
        <taxon>Archangium</taxon>
    </lineage>
</organism>
<evidence type="ECO:0000313" key="8">
    <source>
        <dbReference type="Proteomes" id="UP000028547"/>
    </source>
</evidence>
<dbReference type="AlphaFoldDB" id="A0A084SI36"/>
<feature type="transmembrane region" description="Helical" evidence="5">
    <location>
        <begin position="108"/>
        <end position="136"/>
    </location>
</feature>
<dbReference type="RefSeq" id="WP_043409911.1">
    <property type="nucleotide sequence ID" value="NZ_JPMI01000303.1"/>
</dbReference>
<dbReference type="InterPro" id="IPR013525">
    <property type="entry name" value="ABC2_TM"/>
</dbReference>
<evidence type="ECO:0000313" key="7">
    <source>
        <dbReference type="EMBL" id="KFA88121.1"/>
    </source>
</evidence>
<dbReference type="GO" id="GO:0140359">
    <property type="term" value="F:ABC-type transporter activity"/>
    <property type="evidence" value="ECO:0007669"/>
    <property type="project" value="InterPro"/>
</dbReference>
<keyword evidence="3 5" id="KW-1133">Transmembrane helix</keyword>
<protein>
    <recommendedName>
        <fullName evidence="6">ABC-2 type transporter transmembrane domain-containing protein</fullName>
    </recommendedName>
</protein>
<dbReference type="EMBL" id="JPMI01000303">
    <property type="protein sequence ID" value="KFA88121.1"/>
    <property type="molecule type" value="Genomic_DNA"/>
</dbReference>
<keyword evidence="2 5" id="KW-0812">Transmembrane</keyword>
<evidence type="ECO:0000256" key="2">
    <source>
        <dbReference type="ARBA" id="ARBA00022692"/>
    </source>
</evidence>
<proteinExistence type="predicted"/>
<evidence type="ECO:0000259" key="6">
    <source>
        <dbReference type="Pfam" id="PF12698"/>
    </source>
</evidence>
<name>A0A084SI36_9BACT</name>
<feature type="domain" description="ABC-2 type transporter transmembrane" evidence="6">
    <location>
        <begin position="70"/>
        <end position="205"/>
    </location>
</feature>
<evidence type="ECO:0000256" key="4">
    <source>
        <dbReference type="ARBA" id="ARBA00023136"/>
    </source>
</evidence>
<comment type="caution">
    <text evidence="7">The sequence shown here is derived from an EMBL/GenBank/DDBJ whole genome shotgun (WGS) entry which is preliminary data.</text>
</comment>
<evidence type="ECO:0000256" key="1">
    <source>
        <dbReference type="ARBA" id="ARBA00004141"/>
    </source>
</evidence>
<evidence type="ECO:0000256" key="3">
    <source>
        <dbReference type="ARBA" id="ARBA00022989"/>
    </source>
</evidence>
<dbReference type="GO" id="GO:0016020">
    <property type="term" value="C:membrane"/>
    <property type="evidence" value="ECO:0007669"/>
    <property type="project" value="UniProtKB-SubCell"/>
</dbReference>
<dbReference type="Proteomes" id="UP000028547">
    <property type="component" value="Unassembled WGS sequence"/>
</dbReference>
<reference evidence="7 8" key="1">
    <citation type="submission" date="2014-07" db="EMBL/GenBank/DDBJ databases">
        <title>Draft Genome Sequence of Gephyronic Acid Producer, Cystobacter violaceus Strain Cb vi76.</title>
        <authorList>
            <person name="Stevens D.C."/>
            <person name="Young J."/>
            <person name="Carmichael R."/>
            <person name="Tan J."/>
            <person name="Taylor R.E."/>
        </authorList>
    </citation>
    <scope>NUCLEOTIDE SEQUENCE [LARGE SCALE GENOMIC DNA]</scope>
    <source>
        <strain evidence="7 8">Cb vi76</strain>
    </source>
</reference>
<sequence>MQAPLRRYRLLEARHALGWLPLVSLLVGIAVVVFTALFMPLFPTAVITFMERAFLIRGMGAVILVNEYVGIYMLAFFGGVTGLMRALVEPRENRSLEMLLSKPVSRRVFLMARVGPILLASSAVGVGMSLVLGLVVRPYTGEGSNVSVAGAVGAGLIFTALAVLLLCVLVVPLLLVRDAFQGLLIAFAMWIVPMFPTAVLLYRPDLYDGRDRLRDLIVLGPNLLWYDASVPLLTAISLAVAFVGSCGALVIGTRVFERAEPR</sequence>
<feature type="transmembrane region" description="Helical" evidence="5">
    <location>
        <begin position="183"/>
        <end position="203"/>
    </location>
</feature>
<feature type="transmembrane region" description="Helical" evidence="5">
    <location>
        <begin position="148"/>
        <end position="176"/>
    </location>
</feature>
<accession>A0A084SI36</accession>
<feature type="transmembrane region" description="Helical" evidence="5">
    <location>
        <begin position="223"/>
        <end position="252"/>
    </location>
</feature>
<dbReference type="Pfam" id="PF12698">
    <property type="entry name" value="ABC2_membrane_3"/>
    <property type="match status" value="1"/>
</dbReference>
<evidence type="ECO:0000256" key="5">
    <source>
        <dbReference type="SAM" id="Phobius"/>
    </source>
</evidence>
<gene>
    <name evidence="7" type="ORF">Q664_43485</name>
</gene>